<dbReference type="RefSeq" id="WP_060299784.1">
    <property type="nucleotide sequence ID" value="NZ_LPJX01000055.1"/>
</dbReference>
<dbReference type="EMBL" id="LPJX01000055">
    <property type="protein sequence ID" value="KWF60736.1"/>
    <property type="molecule type" value="Genomic_DNA"/>
</dbReference>
<reference evidence="2 3" key="1">
    <citation type="submission" date="2015-11" db="EMBL/GenBank/DDBJ databases">
        <title>Expanding the genomic diversity of Burkholderia species for the development of highly accurate diagnostics.</title>
        <authorList>
            <person name="Sahl J."/>
            <person name="Keim P."/>
            <person name="Wagner D."/>
        </authorList>
    </citation>
    <scope>NUCLEOTIDE SEQUENCE [LARGE SCALE GENOMIC DNA]</scope>
    <source>
        <strain evidence="2 3">MSMB574WGS</strain>
    </source>
</reference>
<proteinExistence type="predicted"/>
<dbReference type="AlphaFoldDB" id="A0A132EV72"/>
<keyword evidence="1" id="KW-0472">Membrane</keyword>
<name>A0A132EV72_9BURK</name>
<evidence type="ECO:0000313" key="3">
    <source>
        <dbReference type="Proteomes" id="UP000061512"/>
    </source>
</evidence>
<feature type="transmembrane region" description="Helical" evidence="1">
    <location>
        <begin position="12"/>
        <end position="39"/>
    </location>
</feature>
<organism evidence="2 3">
    <name type="scientific">Burkholderia pseudomultivorans</name>
    <dbReference type="NCBI Taxonomy" id="1207504"/>
    <lineage>
        <taxon>Bacteria</taxon>
        <taxon>Pseudomonadati</taxon>
        <taxon>Pseudomonadota</taxon>
        <taxon>Betaproteobacteria</taxon>
        <taxon>Burkholderiales</taxon>
        <taxon>Burkholderiaceae</taxon>
        <taxon>Burkholderia</taxon>
        <taxon>Burkholderia cepacia complex</taxon>
    </lineage>
</organism>
<feature type="transmembrane region" description="Helical" evidence="1">
    <location>
        <begin position="59"/>
        <end position="78"/>
    </location>
</feature>
<dbReference type="Proteomes" id="UP000061512">
    <property type="component" value="Unassembled WGS sequence"/>
</dbReference>
<gene>
    <name evidence="2" type="ORF">WT57_01375</name>
</gene>
<keyword evidence="1" id="KW-0812">Transmembrane</keyword>
<sequence length="86" mass="8978">MNARDEALPGVARSVGLLASAMALTIATGWFVVHGLIVVASSRAIDSPIAEVIHATPSYLLLATLLLARLVCTIVALVKAVRRDVS</sequence>
<evidence type="ECO:0000313" key="2">
    <source>
        <dbReference type="EMBL" id="KWF60736.1"/>
    </source>
</evidence>
<evidence type="ECO:0000256" key="1">
    <source>
        <dbReference type="SAM" id="Phobius"/>
    </source>
</evidence>
<accession>A0A132EV72</accession>
<protein>
    <submittedName>
        <fullName evidence="2">Uncharacterized protein</fullName>
    </submittedName>
</protein>
<comment type="caution">
    <text evidence="2">The sequence shown here is derived from an EMBL/GenBank/DDBJ whole genome shotgun (WGS) entry which is preliminary data.</text>
</comment>
<keyword evidence="1" id="KW-1133">Transmembrane helix</keyword>